<name>A0ABX6UXP3_9PAST</name>
<dbReference type="Proteomes" id="UP000663069">
    <property type="component" value="Chromosome"/>
</dbReference>
<dbReference type="EMBL" id="CP063056">
    <property type="protein sequence ID" value="QPB42872.1"/>
    <property type="molecule type" value="Genomic_DNA"/>
</dbReference>
<accession>A0ABX6UXP3</accession>
<evidence type="ECO:0000313" key="2">
    <source>
        <dbReference type="Proteomes" id="UP000663069"/>
    </source>
</evidence>
<dbReference type="RefSeq" id="WP_194812449.1">
    <property type="nucleotide sequence ID" value="NZ_CP063056.1"/>
</dbReference>
<evidence type="ECO:0000313" key="1">
    <source>
        <dbReference type="EMBL" id="QPB42872.1"/>
    </source>
</evidence>
<organism evidence="1 2">
    <name type="scientific">Rodentibacter haemolyticus</name>
    <dbReference type="NCBI Taxonomy" id="2778911"/>
    <lineage>
        <taxon>Bacteria</taxon>
        <taxon>Pseudomonadati</taxon>
        <taxon>Pseudomonadota</taxon>
        <taxon>Gammaproteobacteria</taxon>
        <taxon>Pasteurellales</taxon>
        <taxon>Pasteurellaceae</taxon>
        <taxon>Rodentibacter</taxon>
    </lineage>
</organism>
<evidence type="ECO:0008006" key="3">
    <source>
        <dbReference type="Google" id="ProtNLM"/>
    </source>
</evidence>
<sequence>MRYIKQSLFLVSTLLISGCAELSAINDKVGEFAGELNKTLGISTIQSTEDEAVSKRDIDTLYVRLKREFNFPTKDEYLGRAYGDIRRWKIQQMEEDGIIHETNPGVYYRMAQAFGNKNQYYLDISLEKDGRNSKVYWKVRGTQDVVNEVKKDILKAIK</sequence>
<reference evidence="1 2" key="1">
    <citation type="submission" date="2020-10" db="EMBL/GenBank/DDBJ databases">
        <title>Genome Sequencing of Rodentibacter spp. strain DSM111151.</title>
        <authorList>
            <person name="Benga L."/>
            <person name="Lautwein T."/>
        </authorList>
    </citation>
    <scope>NUCLEOTIDE SEQUENCE [LARGE SCALE GENOMIC DNA]</scope>
    <source>
        <strain evidence="1 2">DSM 111151</strain>
    </source>
</reference>
<keyword evidence="2" id="KW-1185">Reference proteome</keyword>
<protein>
    <recommendedName>
        <fullName evidence="3">Penicillin-binding protein activator LpoB</fullName>
    </recommendedName>
</protein>
<dbReference type="PROSITE" id="PS51257">
    <property type="entry name" value="PROKAR_LIPOPROTEIN"/>
    <property type="match status" value="1"/>
</dbReference>
<proteinExistence type="predicted"/>
<gene>
    <name evidence="1" type="ORF">IHV77_01730</name>
</gene>